<evidence type="ECO:0000256" key="3">
    <source>
        <dbReference type="ARBA" id="ARBA00009519"/>
    </source>
</evidence>
<comment type="caution">
    <text evidence="12">The sequence shown here is derived from an EMBL/GenBank/DDBJ whole genome shotgun (WGS) entry which is preliminary data.</text>
</comment>
<accession>A0AAW1VIP0</accession>
<keyword evidence="7 10" id="KW-0464">Manganese</keyword>
<dbReference type="GO" id="GO:0046872">
    <property type="term" value="F:metal ion binding"/>
    <property type="evidence" value="ECO:0007669"/>
    <property type="project" value="UniProtKB-UniRule"/>
</dbReference>
<dbReference type="EC" id="3.1.3.-" evidence="10"/>
<evidence type="ECO:0000259" key="11">
    <source>
        <dbReference type="Pfam" id="PF01937"/>
    </source>
</evidence>
<dbReference type="EMBL" id="JARQZJ010000139">
    <property type="protein sequence ID" value="KAK9892831.1"/>
    <property type="molecule type" value="Genomic_DNA"/>
</dbReference>
<dbReference type="Proteomes" id="UP001431783">
    <property type="component" value="Unassembled WGS sequence"/>
</dbReference>
<reference evidence="12 13" key="1">
    <citation type="submission" date="2023-03" db="EMBL/GenBank/DDBJ databases">
        <title>Genome insight into feeding habits of ladybird beetles.</title>
        <authorList>
            <person name="Li H.-S."/>
            <person name="Huang Y.-H."/>
            <person name="Pang H."/>
        </authorList>
    </citation>
    <scope>NUCLEOTIDE SEQUENCE [LARGE SCALE GENOMIC DNA]</scope>
    <source>
        <strain evidence="12">SYSU_2023b</strain>
        <tissue evidence="12">Whole body</tissue>
    </source>
</reference>
<evidence type="ECO:0000256" key="6">
    <source>
        <dbReference type="ARBA" id="ARBA00022801"/>
    </source>
</evidence>
<proteinExistence type="inferred from homology"/>
<dbReference type="GO" id="GO:0051998">
    <property type="term" value="F:protein carboxyl O-methyltransferase activity"/>
    <property type="evidence" value="ECO:0007669"/>
    <property type="project" value="UniProtKB-UniRule"/>
</dbReference>
<keyword evidence="5 10" id="KW-0479">Metal-binding</keyword>
<dbReference type="Pfam" id="PF01937">
    <property type="entry name" value="ARMT1-like_dom"/>
    <property type="match status" value="1"/>
</dbReference>
<feature type="domain" description="Damage-control phosphatase ARMT1-like metal-binding" evidence="11">
    <location>
        <begin position="39"/>
        <end position="416"/>
    </location>
</feature>
<dbReference type="GO" id="GO:0032259">
    <property type="term" value="P:methylation"/>
    <property type="evidence" value="ECO:0007669"/>
    <property type="project" value="UniProtKB-KW"/>
</dbReference>
<sequence>MSLVTARPCFCAYNRTMDIRTPRNVKLSAFYRRSFAFRTVRDRLPVILTKTIDSLSQQKDDIAKEYGNEAREDIKNVIGKLSRLKYEIQTNKPLKNIRSKASDANTYNEFIRERDSQEGPPTPFHSVWLLVECYMYRKIWEAFEKTKFLKEFDPFQTNKEKLFHSSIDQMKETIAYLQKITETPSPNKDEFFMLLQMNLWSNKCDLSLHPDGVNPVLTNQINELSDKILVNDSEKVWNALIDSSGDVVDIVLDNAGTEFLTDLCLAHYITRLGFAKIINFHVKNIPWFVSDVMVKDVKWTLESLTACDFQSLQSMGEIWIKNFQNKIWNIKTSDFWTLPVEFEMMHKYDRPLYQSLSCSKMIIFKGDLNYRKLFRETFWNPETSVAKAQGNFGPSKLCSIRTCKSDIICGFPEGLADICDDKDPLWMENGNYGVIQFSDKVVPLKSEADVDS</sequence>
<dbReference type="InterPro" id="IPR039763">
    <property type="entry name" value="ARMT1"/>
</dbReference>
<dbReference type="EC" id="2.1.1.-" evidence="10"/>
<evidence type="ECO:0000256" key="9">
    <source>
        <dbReference type="ARBA" id="ARBA00048809"/>
    </source>
</evidence>
<evidence type="ECO:0000313" key="13">
    <source>
        <dbReference type="Proteomes" id="UP001431783"/>
    </source>
</evidence>
<dbReference type="Gene3D" id="1.20.930.60">
    <property type="match status" value="1"/>
</dbReference>
<comment type="catalytic activity">
    <reaction evidence="9 10">
        <text>beta-D-fructose 6-phosphate = dihydroxyacetone + D-glyceraldehyde 3-phosphate</text>
        <dbReference type="Rhea" id="RHEA:28002"/>
        <dbReference type="ChEBI" id="CHEBI:16016"/>
        <dbReference type="ChEBI" id="CHEBI:57634"/>
        <dbReference type="ChEBI" id="CHEBI:59776"/>
    </reaction>
</comment>
<keyword evidence="13" id="KW-1185">Reference proteome</keyword>
<name>A0AAW1VIP0_9CUCU</name>
<dbReference type="GO" id="GO:0005634">
    <property type="term" value="C:nucleus"/>
    <property type="evidence" value="ECO:0007669"/>
    <property type="project" value="TreeGrafter"/>
</dbReference>
<dbReference type="GO" id="GO:0016791">
    <property type="term" value="F:phosphatase activity"/>
    <property type="evidence" value="ECO:0007669"/>
    <property type="project" value="TreeGrafter"/>
</dbReference>
<comment type="catalytic activity">
    <reaction evidence="2 10">
        <text>beta-D-fructose 1-phosphate + H2O = D-fructose + phosphate</text>
        <dbReference type="Rhea" id="RHEA:35603"/>
        <dbReference type="ChEBI" id="CHEBI:15377"/>
        <dbReference type="ChEBI" id="CHEBI:37721"/>
        <dbReference type="ChEBI" id="CHEBI:43474"/>
        <dbReference type="ChEBI" id="CHEBI:138881"/>
    </reaction>
</comment>
<evidence type="ECO:0000256" key="1">
    <source>
        <dbReference type="ARBA" id="ARBA00000807"/>
    </source>
</evidence>
<evidence type="ECO:0000256" key="5">
    <source>
        <dbReference type="ARBA" id="ARBA00022723"/>
    </source>
</evidence>
<dbReference type="PANTHER" id="PTHR12260">
    <property type="entry name" value="DAMAGE-CONTROL PHOSPHATASE ARMT1"/>
    <property type="match status" value="1"/>
</dbReference>
<gene>
    <name evidence="12" type="ORF">WA026_022293</name>
</gene>
<dbReference type="Gene3D" id="3.40.50.10880">
    <property type="entry name" value="Uncharacterised protein PF01937, DUF89, domain 3"/>
    <property type="match status" value="1"/>
</dbReference>
<keyword evidence="10" id="KW-0489">Methyltransferase</keyword>
<keyword evidence="6 10" id="KW-0378">Hydrolase</keyword>
<comment type="similarity">
    <text evidence="3 10">Belongs to the damage-control phosphatase family. Sugar phosphate phosphatase III subfamily.</text>
</comment>
<comment type="cofactor">
    <cofactor evidence="10">
        <name>Mn(2+)</name>
        <dbReference type="ChEBI" id="CHEBI:29035"/>
    </cofactor>
    <cofactor evidence="10">
        <name>Ni(2+)</name>
        <dbReference type="ChEBI" id="CHEBI:49786"/>
    </cofactor>
</comment>
<keyword evidence="10" id="KW-0808">Transferase</keyword>
<evidence type="ECO:0000256" key="10">
    <source>
        <dbReference type="RuleBase" id="RU367030"/>
    </source>
</evidence>
<dbReference type="GO" id="GO:0006974">
    <property type="term" value="P:DNA damage response"/>
    <property type="evidence" value="ECO:0007669"/>
    <property type="project" value="TreeGrafter"/>
</dbReference>
<organism evidence="12 13">
    <name type="scientific">Henosepilachna vigintioctopunctata</name>
    <dbReference type="NCBI Taxonomy" id="420089"/>
    <lineage>
        <taxon>Eukaryota</taxon>
        <taxon>Metazoa</taxon>
        <taxon>Ecdysozoa</taxon>
        <taxon>Arthropoda</taxon>
        <taxon>Hexapoda</taxon>
        <taxon>Insecta</taxon>
        <taxon>Pterygota</taxon>
        <taxon>Neoptera</taxon>
        <taxon>Endopterygota</taxon>
        <taxon>Coleoptera</taxon>
        <taxon>Polyphaga</taxon>
        <taxon>Cucujiformia</taxon>
        <taxon>Coccinelloidea</taxon>
        <taxon>Coccinellidae</taxon>
        <taxon>Epilachninae</taxon>
        <taxon>Epilachnini</taxon>
        <taxon>Henosepilachna</taxon>
    </lineage>
</organism>
<evidence type="ECO:0000256" key="7">
    <source>
        <dbReference type="ARBA" id="ARBA00023211"/>
    </source>
</evidence>
<evidence type="ECO:0000256" key="8">
    <source>
        <dbReference type="ARBA" id="ARBA00045980"/>
    </source>
</evidence>
<evidence type="ECO:0000313" key="12">
    <source>
        <dbReference type="EMBL" id="KAK9892831.1"/>
    </source>
</evidence>
<dbReference type="InterPro" id="IPR002791">
    <property type="entry name" value="ARMT1-like_metal-bd"/>
</dbReference>
<dbReference type="PANTHER" id="PTHR12260:SF6">
    <property type="entry name" value="DAMAGE-CONTROL PHOSPHATASE ARMT1"/>
    <property type="match status" value="1"/>
</dbReference>
<dbReference type="AlphaFoldDB" id="A0AAW1VIP0"/>
<comment type="catalytic activity">
    <reaction evidence="1 10">
        <text>L-glutamyl-[protein] + S-adenosyl-L-methionine = [protein]-L-glutamate 5-O-methyl ester + S-adenosyl-L-homocysteine</text>
        <dbReference type="Rhea" id="RHEA:24452"/>
        <dbReference type="Rhea" id="RHEA-COMP:10208"/>
        <dbReference type="Rhea" id="RHEA-COMP:10311"/>
        <dbReference type="ChEBI" id="CHEBI:29973"/>
        <dbReference type="ChEBI" id="CHEBI:57856"/>
        <dbReference type="ChEBI" id="CHEBI:59789"/>
        <dbReference type="ChEBI" id="CHEBI:82795"/>
    </reaction>
</comment>
<protein>
    <recommendedName>
        <fullName evidence="10">Sugar phosphate phosphatase</fullName>
        <ecNumber evidence="10">2.1.1.-</ecNumber>
        <ecNumber evidence="10">3.1.3.-</ecNumber>
    </recommendedName>
</protein>
<dbReference type="InterPro" id="IPR036075">
    <property type="entry name" value="ARMT-1-like_metal-bd_sf"/>
</dbReference>
<keyword evidence="4" id="KW-0533">Nickel</keyword>
<evidence type="ECO:0000256" key="2">
    <source>
        <dbReference type="ARBA" id="ARBA00001326"/>
    </source>
</evidence>
<evidence type="ECO:0000256" key="4">
    <source>
        <dbReference type="ARBA" id="ARBA00022596"/>
    </source>
</evidence>
<dbReference type="SUPFAM" id="SSF111321">
    <property type="entry name" value="AF1104-like"/>
    <property type="match status" value="1"/>
</dbReference>
<comment type="domain">
    <text evidence="10">Subfamily III proteins have a conserved RTxK motif about 40-50 residues from the C-terminus; the threonine may be replaced by serine or cysteine.</text>
</comment>
<comment type="function">
    <text evidence="8 10">Metal-dependent phosphatase that shows phosphatase activity against several substrates, including fructose-1-phosphate and fructose-6-phosphate. Its preference for fructose-1-phosphate, a strong glycating agent that causes DNA damage rather than a canonical yeast metabolite, suggests a damage-control function in hexose phosphate metabolism. Has also been shown to have O-methyltransferase activity that methylates glutamate residues of target proteins to form gamma-glutamyl methyl ester residues. Possibly methylates PCNA, suggesting it is involved in the DNA damage response.</text>
</comment>